<evidence type="ECO:0000313" key="3">
    <source>
        <dbReference type="Proteomes" id="UP000524246"/>
    </source>
</evidence>
<sequence>MQSNIIEKLYASFADLETAIESAKRTLAQKENVPAEIVERLKSYDGILAKQRGLAASLCEFINQGNWDEVSRHVGLINGLSAMIRDDARAILAALTDDTRVTEEEDINFC</sequence>
<reference evidence="2 3" key="1">
    <citation type="journal article" date="2020" name="Biotechnol. Biofuels">
        <title>New insights from the biogas microbiome by comprehensive genome-resolved metagenomics of nearly 1600 species originating from multiple anaerobic digesters.</title>
        <authorList>
            <person name="Campanaro S."/>
            <person name="Treu L."/>
            <person name="Rodriguez-R L.M."/>
            <person name="Kovalovszki A."/>
            <person name="Ziels R.M."/>
            <person name="Maus I."/>
            <person name="Zhu X."/>
            <person name="Kougias P.G."/>
            <person name="Basile A."/>
            <person name="Luo G."/>
            <person name="Schluter A."/>
            <person name="Konstantinidis K.T."/>
            <person name="Angelidaki I."/>
        </authorList>
    </citation>
    <scope>NUCLEOTIDE SEQUENCE [LARGE SCALE GENOMIC DNA]</scope>
    <source>
        <strain evidence="2">AS27yjCOA_65</strain>
    </source>
</reference>
<organism evidence="2 3">
    <name type="scientific">SAR324 cluster bacterium</name>
    <dbReference type="NCBI Taxonomy" id="2024889"/>
    <lineage>
        <taxon>Bacteria</taxon>
        <taxon>Deltaproteobacteria</taxon>
        <taxon>SAR324 cluster</taxon>
    </lineage>
</organism>
<protein>
    <submittedName>
        <fullName evidence="2">Uncharacterized protein</fullName>
    </submittedName>
</protein>
<accession>A0A7X9FPD5</accession>
<proteinExistence type="predicted"/>
<dbReference type="EMBL" id="JAAZON010000061">
    <property type="protein sequence ID" value="NMC61850.1"/>
    <property type="molecule type" value="Genomic_DNA"/>
</dbReference>
<evidence type="ECO:0000313" key="2">
    <source>
        <dbReference type="EMBL" id="NMC61850.1"/>
    </source>
</evidence>
<evidence type="ECO:0000256" key="1">
    <source>
        <dbReference type="SAM" id="Coils"/>
    </source>
</evidence>
<name>A0A7X9FPD5_9DELT</name>
<dbReference type="Proteomes" id="UP000524246">
    <property type="component" value="Unassembled WGS sequence"/>
</dbReference>
<feature type="coiled-coil region" evidence="1">
    <location>
        <begin position="6"/>
        <end position="33"/>
    </location>
</feature>
<dbReference type="AlphaFoldDB" id="A0A7X9FPD5"/>
<comment type="caution">
    <text evidence="2">The sequence shown here is derived from an EMBL/GenBank/DDBJ whole genome shotgun (WGS) entry which is preliminary data.</text>
</comment>
<keyword evidence="1" id="KW-0175">Coiled coil</keyword>
<gene>
    <name evidence="2" type="ORF">GYA55_01640</name>
</gene>